<evidence type="ECO:0000256" key="7">
    <source>
        <dbReference type="ARBA" id="ARBA00023136"/>
    </source>
</evidence>
<evidence type="ECO:0000256" key="4">
    <source>
        <dbReference type="ARBA" id="ARBA00005975"/>
    </source>
</evidence>
<dbReference type="EMBL" id="LJIJ01001273">
    <property type="protein sequence ID" value="ODM92308.1"/>
    <property type="molecule type" value="Genomic_DNA"/>
</dbReference>
<evidence type="ECO:0000313" key="11">
    <source>
        <dbReference type="Proteomes" id="UP000094527"/>
    </source>
</evidence>
<reference evidence="10 11" key="1">
    <citation type="journal article" date="2016" name="Genome Biol. Evol.">
        <title>Gene Family Evolution Reflects Adaptation to Soil Environmental Stressors in the Genome of the Collembolan Orchesella cincta.</title>
        <authorList>
            <person name="Faddeeva-Vakhrusheva A."/>
            <person name="Derks M.F."/>
            <person name="Anvar S.Y."/>
            <person name="Agamennone V."/>
            <person name="Suring W."/>
            <person name="Smit S."/>
            <person name="van Straalen N.M."/>
            <person name="Roelofs D."/>
        </authorList>
    </citation>
    <scope>NUCLEOTIDE SEQUENCE [LARGE SCALE GENOMIC DNA]</scope>
    <source>
        <tissue evidence="10">Mixed pool</tissue>
    </source>
</reference>
<keyword evidence="5" id="KW-0479">Metal-binding</keyword>
<keyword evidence="11" id="KW-1185">Reference proteome</keyword>
<evidence type="ECO:0000259" key="9">
    <source>
        <dbReference type="PROSITE" id="PS51837"/>
    </source>
</evidence>
<dbReference type="GO" id="GO:0005765">
    <property type="term" value="C:lysosomal membrane"/>
    <property type="evidence" value="ECO:0007669"/>
    <property type="project" value="UniProtKB-SubCell"/>
</dbReference>
<dbReference type="GO" id="GO:0031902">
    <property type="term" value="C:late endosome membrane"/>
    <property type="evidence" value="ECO:0007669"/>
    <property type="project" value="UniProtKB-SubCell"/>
</dbReference>
<gene>
    <name evidence="10" type="ORF">Ocin01_14374</name>
</gene>
<comment type="subcellular location">
    <subcellularLocation>
        <location evidence="2">Endosome membrane</location>
        <topology evidence="2">Peripheral membrane protein</topology>
    </subcellularLocation>
    <subcellularLocation>
        <location evidence="1">Late endosome membrane</location>
    </subcellularLocation>
    <subcellularLocation>
        <location evidence="3">Lysosome membrane</location>
        <topology evidence="3">Peripheral membrane protein</topology>
        <orientation evidence="3">Cytoplasmic side</orientation>
    </subcellularLocation>
</comment>
<evidence type="ECO:0000256" key="2">
    <source>
        <dbReference type="ARBA" id="ARBA00004481"/>
    </source>
</evidence>
<dbReference type="OrthoDB" id="5599753at2759"/>
<dbReference type="PROSITE" id="PS51837">
    <property type="entry name" value="LITAF"/>
    <property type="match status" value="1"/>
</dbReference>
<dbReference type="AlphaFoldDB" id="A0A1D2MH30"/>
<comment type="similarity">
    <text evidence="4">Belongs to the CDIP1/LITAF family.</text>
</comment>
<comment type="caution">
    <text evidence="10">The sequence shown here is derived from an EMBL/GenBank/DDBJ whole genome shotgun (WGS) entry which is preliminary data.</text>
</comment>
<protein>
    <submittedName>
        <fullName evidence="10">Lipopolysaccharide-induced tumor necrosis factor-alpha factor</fullName>
    </submittedName>
</protein>
<dbReference type="PANTHER" id="PTHR23292:SF6">
    <property type="entry name" value="FI16602P1-RELATED"/>
    <property type="match status" value="1"/>
</dbReference>
<dbReference type="GO" id="GO:0008270">
    <property type="term" value="F:zinc ion binding"/>
    <property type="evidence" value="ECO:0007669"/>
    <property type="project" value="TreeGrafter"/>
</dbReference>
<dbReference type="PANTHER" id="PTHR23292">
    <property type="entry name" value="LIPOPOLYSACCHARIDE-INDUCED TUMOR NECROSIS FACTOR-ALPHA FACTOR"/>
    <property type="match status" value="1"/>
</dbReference>
<organism evidence="10 11">
    <name type="scientific">Orchesella cincta</name>
    <name type="common">Springtail</name>
    <name type="synonym">Podura cincta</name>
    <dbReference type="NCBI Taxonomy" id="48709"/>
    <lineage>
        <taxon>Eukaryota</taxon>
        <taxon>Metazoa</taxon>
        <taxon>Ecdysozoa</taxon>
        <taxon>Arthropoda</taxon>
        <taxon>Hexapoda</taxon>
        <taxon>Collembola</taxon>
        <taxon>Entomobryomorpha</taxon>
        <taxon>Entomobryoidea</taxon>
        <taxon>Orchesellidae</taxon>
        <taxon>Orchesellinae</taxon>
        <taxon>Orchesella</taxon>
    </lineage>
</organism>
<keyword evidence="8" id="KW-1133">Transmembrane helix</keyword>
<sequence>MSEEPALFPVQKISVRAPTFRSQSARLICQNCHKDIQTKTDKNPSVIAWLSATVIALCGCFCGCCLIPLCTDSCMDTDHSCPECGAHLGAYRAF</sequence>
<evidence type="ECO:0000256" key="3">
    <source>
        <dbReference type="ARBA" id="ARBA00004630"/>
    </source>
</evidence>
<feature type="domain" description="LITAF" evidence="9">
    <location>
        <begin position="9"/>
        <end position="93"/>
    </location>
</feature>
<dbReference type="InterPro" id="IPR006629">
    <property type="entry name" value="LITAF"/>
</dbReference>
<keyword evidence="7 8" id="KW-0472">Membrane</keyword>
<feature type="transmembrane region" description="Helical" evidence="8">
    <location>
        <begin position="46"/>
        <end position="69"/>
    </location>
</feature>
<evidence type="ECO:0000256" key="5">
    <source>
        <dbReference type="ARBA" id="ARBA00022723"/>
    </source>
</evidence>
<dbReference type="InterPro" id="IPR037519">
    <property type="entry name" value="LITAF_fam"/>
</dbReference>
<dbReference type="Proteomes" id="UP000094527">
    <property type="component" value="Unassembled WGS sequence"/>
</dbReference>
<evidence type="ECO:0000256" key="1">
    <source>
        <dbReference type="ARBA" id="ARBA00004414"/>
    </source>
</evidence>
<keyword evidence="6" id="KW-0862">Zinc</keyword>
<dbReference type="SMART" id="SM00714">
    <property type="entry name" value="LITAF"/>
    <property type="match status" value="1"/>
</dbReference>
<evidence type="ECO:0000256" key="8">
    <source>
        <dbReference type="SAM" id="Phobius"/>
    </source>
</evidence>
<name>A0A1D2MH30_ORCCI</name>
<dbReference type="Pfam" id="PF10601">
    <property type="entry name" value="zf-LITAF-like"/>
    <property type="match status" value="1"/>
</dbReference>
<evidence type="ECO:0000256" key="6">
    <source>
        <dbReference type="ARBA" id="ARBA00022833"/>
    </source>
</evidence>
<dbReference type="STRING" id="48709.A0A1D2MH30"/>
<proteinExistence type="inferred from homology"/>
<accession>A0A1D2MH30</accession>
<evidence type="ECO:0000313" key="10">
    <source>
        <dbReference type="EMBL" id="ODM92308.1"/>
    </source>
</evidence>
<keyword evidence="8" id="KW-0812">Transmembrane</keyword>